<feature type="region of interest" description="Disordered" evidence="1">
    <location>
        <begin position="59"/>
        <end position="115"/>
    </location>
</feature>
<organism evidence="3 4">
    <name type="scientific">Terfezia boudieri ATCC MYA-4762</name>
    <dbReference type="NCBI Taxonomy" id="1051890"/>
    <lineage>
        <taxon>Eukaryota</taxon>
        <taxon>Fungi</taxon>
        <taxon>Dikarya</taxon>
        <taxon>Ascomycota</taxon>
        <taxon>Pezizomycotina</taxon>
        <taxon>Pezizomycetes</taxon>
        <taxon>Pezizales</taxon>
        <taxon>Pezizaceae</taxon>
        <taxon>Terfezia</taxon>
    </lineage>
</organism>
<gene>
    <name evidence="3" type="ORF">L211DRAFT_836704</name>
</gene>
<proteinExistence type="predicted"/>
<feature type="chain" id="PRO_5018239500" evidence="2">
    <location>
        <begin position="25"/>
        <end position="115"/>
    </location>
</feature>
<dbReference type="AlphaFoldDB" id="A0A3N4LUK8"/>
<evidence type="ECO:0000256" key="2">
    <source>
        <dbReference type="SAM" id="SignalP"/>
    </source>
</evidence>
<dbReference type="Proteomes" id="UP000267821">
    <property type="component" value="Unassembled WGS sequence"/>
</dbReference>
<evidence type="ECO:0000256" key="1">
    <source>
        <dbReference type="SAM" id="MobiDB-lite"/>
    </source>
</evidence>
<feature type="compositionally biased region" description="Basic and acidic residues" evidence="1">
    <location>
        <begin position="79"/>
        <end position="90"/>
    </location>
</feature>
<reference evidence="3 4" key="1">
    <citation type="journal article" date="2018" name="Nat. Ecol. Evol.">
        <title>Pezizomycetes genomes reveal the molecular basis of ectomycorrhizal truffle lifestyle.</title>
        <authorList>
            <person name="Murat C."/>
            <person name="Payen T."/>
            <person name="Noel B."/>
            <person name="Kuo A."/>
            <person name="Morin E."/>
            <person name="Chen J."/>
            <person name="Kohler A."/>
            <person name="Krizsan K."/>
            <person name="Balestrini R."/>
            <person name="Da Silva C."/>
            <person name="Montanini B."/>
            <person name="Hainaut M."/>
            <person name="Levati E."/>
            <person name="Barry K.W."/>
            <person name="Belfiori B."/>
            <person name="Cichocki N."/>
            <person name="Clum A."/>
            <person name="Dockter R.B."/>
            <person name="Fauchery L."/>
            <person name="Guy J."/>
            <person name="Iotti M."/>
            <person name="Le Tacon F."/>
            <person name="Lindquist E.A."/>
            <person name="Lipzen A."/>
            <person name="Malagnac F."/>
            <person name="Mello A."/>
            <person name="Molinier V."/>
            <person name="Miyauchi S."/>
            <person name="Poulain J."/>
            <person name="Riccioni C."/>
            <person name="Rubini A."/>
            <person name="Sitrit Y."/>
            <person name="Splivallo R."/>
            <person name="Traeger S."/>
            <person name="Wang M."/>
            <person name="Zifcakova L."/>
            <person name="Wipf D."/>
            <person name="Zambonelli A."/>
            <person name="Paolocci F."/>
            <person name="Nowrousian M."/>
            <person name="Ottonello S."/>
            <person name="Baldrian P."/>
            <person name="Spatafora J.W."/>
            <person name="Henrissat B."/>
            <person name="Nagy L.G."/>
            <person name="Aury J.M."/>
            <person name="Wincker P."/>
            <person name="Grigoriev I.V."/>
            <person name="Bonfante P."/>
            <person name="Martin F.M."/>
        </authorList>
    </citation>
    <scope>NUCLEOTIDE SEQUENCE [LARGE SCALE GENOMIC DNA]</scope>
    <source>
        <strain evidence="3 4">ATCC MYA-4762</strain>
    </source>
</reference>
<feature type="signal peptide" evidence="2">
    <location>
        <begin position="1"/>
        <end position="24"/>
    </location>
</feature>
<dbReference type="InParanoid" id="A0A3N4LUK8"/>
<dbReference type="EMBL" id="ML121538">
    <property type="protein sequence ID" value="RPB25368.1"/>
    <property type="molecule type" value="Genomic_DNA"/>
</dbReference>
<evidence type="ECO:0000313" key="4">
    <source>
        <dbReference type="Proteomes" id="UP000267821"/>
    </source>
</evidence>
<dbReference type="OrthoDB" id="5404384at2759"/>
<protein>
    <submittedName>
        <fullName evidence="3">Uncharacterized protein</fullName>
    </submittedName>
</protein>
<accession>A0A3N4LUK8</accession>
<keyword evidence="2" id="KW-0732">Signal</keyword>
<evidence type="ECO:0000313" key="3">
    <source>
        <dbReference type="EMBL" id="RPB25368.1"/>
    </source>
</evidence>
<keyword evidence="4" id="KW-1185">Reference proteome</keyword>
<name>A0A3N4LUK8_9PEZI</name>
<sequence>MLQTCLLTLTCSTILFLLYRHAVAPILKRHNLVPLRNISYAMSNRYLRRQAQYRRFGEERGFLDEPSEDEEDGEGARTLSRDLEEGFKDDSDGENEEGDDRLRRSGEGVCEGITI</sequence>